<evidence type="ECO:0000313" key="2">
    <source>
        <dbReference type="EMBL" id="CEG55523.1"/>
    </source>
</evidence>
<reference evidence="3" key="1">
    <citation type="submission" date="2014-09" db="EMBL/GenBank/DDBJ databases">
        <authorList>
            <person name="Gomez-Valero L."/>
        </authorList>
    </citation>
    <scope>NUCLEOTIDE SEQUENCE [LARGE SCALE GENOMIC DNA]</scope>
    <source>
        <strain evidence="3">ATCC700992</strain>
    </source>
</reference>
<evidence type="ECO:0000259" key="1">
    <source>
        <dbReference type="Pfam" id="PF18532"/>
    </source>
</evidence>
<gene>
    <name evidence="2" type="ORF">LFA_0037</name>
</gene>
<accession>A0A098FZ64</accession>
<dbReference type="EMBL" id="LN614827">
    <property type="protein sequence ID" value="CEG55523.1"/>
    <property type="molecule type" value="Genomic_DNA"/>
</dbReference>
<dbReference type="Gene3D" id="1.10.1240.80">
    <property type="match status" value="1"/>
</dbReference>
<name>A0A098FZ64_9GAMM</name>
<dbReference type="STRING" id="1212491.LFA_0037"/>
<protein>
    <recommendedName>
        <fullName evidence="1">DUF5621 domain-containing protein</fullName>
    </recommendedName>
</protein>
<keyword evidence="3" id="KW-1185">Reference proteome</keyword>
<feature type="domain" description="DUF5621" evidence="1">
    <location>
        <begin position="248"/>
        <end position="387"/>
    </location>
</feature>
<organism evidence="2 3">
    <name type="scientific">Legionella fallonii LLAP-10</name>
    <dbReference type="NCBI Taxonomy" id="1212491"/>
    <lineage>
        <taxon>Bacteria</taxon>
        <taxon>Pseudomonadati</taxon>
        <taxon>Pseudomonadota</taxon>
        <taxon>Gammaproteobacteria</taxon>
        <taxon>Legionellales</taxon>
        <taxon>Legionellaceae</taxon>
        <taxon>Legionella</taxon>
    </lineage>
</organism>
<dbReference type="HOGENOM" id="CLU_408147_0_0_6"/>
<evidence type="ECO:0000313" key="3">
    <source>
        <dbReference type="Proteomes" id="UP000032430"/>
    </source>
</evidence>
<dbReference type="InterPro" id="IPR040945">
    <property type="entry name" value="DUF5621"/>
</dbReference>
<dbReference type="AlphaFoldDB" id="A0A098FZ64"/>
<dbReference type="Pfam" id="PF18532">
    <property type="entry name" value="DUF5621"/>
    <property type="match status" value="1"/>
</dbReference>
<dbReference type="RefSeq" id="WP_045094393.1">
    <property type="nucleotide sequence ID" value="NZ_LN614827.1"/>
</dbReference>
<sequence length="673" mass="76638">MAVLTLYSYGTNEIHGVTANIISQFSSSSAETTPNKVLIMDGPDLLGRQVPVNAQLGADEIITWLKEQESEQNTINLTGFSRGSVICIRIANILKEKQKDLEKQQTLNEDDEKLLSLLKNIDLNLFLIDPVAGLTDKGNLFGRIIPDNVNNCVTILQKDERRRDFKPQDMTRIIIADPRKTKVSMLPMYGNHSDTTKIKDTQMDSGPKLLWYVLYHFLTQYGAEFQNNQIPQIISWEHETSDLPSLSSAQELLKIFSAHHAQRNYYFQSGQVGNSFFDGLPAPRTERTLQQHTKYYVRDPAFFINQLERELFKIAYPRTFNYLFEKNVFDSRFPNDSHCTQDQVIEELQRININDPLLFNRLSVRGVTKSEAEGISLNAPRGYRTLEPCATTQQIFPHLAPISIKIQSEQMNKLNLLEMEVYRLSFQYEREKSEFNFAGKRAQAARTQQLREEINDIVNNSLLNEERTENREGKYEQILDKLEQHYKELAQSNSASELTLMLERTLADHHRVYSVKQTSLLNQIVVGFIRSCFTLLKFSAGFVGHLGYAGGAILFAIGSALESIGARANELIGDLEWNPLKILATMVATTMEIVGWLIKNSFGLKPLTDSLILGIRQARDWIITTINTTTINRLESQTVDGLLLVLDELQEDAMPPLIFDAEKETNELSEQSL</sequence>
<dbReference type="Proteomes" id="UP000032430">
    <property type="component" value="Chromosome I"/>
</dbReference>
<proteinExistence type="predicted"/>
<dbReference type="KEGG" id="lfa:LFA_0037"/>
<dbReference type="OrthoDB" id="5653059at2"/>